<dbReference type="Proteomes" id="UP000482800">
    <property type="component" value="Unassembled WGS sequence"/>
</dbReference>
<accession>A0A6V8KFZ8</accession>
<dbReference type="EMBL" id="BLPF01000002">
    <property type="protein sequence ID" value="GFJ81411.1"/>
    <property type="molecule type" value="Genomic_DNA"/>
</dbReference>
<reference evidence="1 2" key="1">
    <citation type="submission" date="2020-03" db="EMBL/GenBank/DDBJ databases">
        <title>Whole genome shotgun sequence of Phytohabitans houttuyneae NBRC 108639.</title>
        <authorList>
            <person name="Komaki H."/>
            <person name="Tamura T."/>
        </authorList>
    </citation>
    <scope>NUCLEOTIDE SEQUENCE [LARGE SCALE GENOMIC DNA]</scope>
    <source>
        <strain evidence="1 2">NBRC 108639</strain>
    </source>
</reference>
<comment type="caution">
    <text evidence="1">The sequence shown here is derived from an EMBL/GenBank/DDBJ whole genome shotgun (WGS) entry which is preliminary data.</text>
</comment>
<evidence type="ECO:0000313" key="2">
    <source>
        <dbReference type="Proteomes" id="UP000482800"/>
    </source>
</evidence>
<dbReference type="AlphaFoldDB" id="A0A6V8KFZ8"/>
<name>A0A6V8KFZ8_9ACTN</name>
<dbReference type="SUPFAM" id="SSF69318">
    <property type="entry name" value="Integrin alpha N-terminal domain"/>
    <property type="match status" value="1"/>
</dbReference>
<gene>
    <name evidence="1" type="ORF">Phou_055910</name>
</gene>
<sequence length="300" mass="32479">MAPDGRIPMSVLRNATIFVPPWPAGGPSGWLTFNDGLFVEPHIGDVRVTAVAYGDVDRDGAQETVVNVHGGYTYGSWQLLALDRTSAGKIRTIGPVVATTGQVKRISDSFTVTPAGLVKANLADFLVRADEDQTIPQWQTRVYGWRSSRFVQVAGPRSFPPNPRVTELSVTASALVLGQAESGLRHGTLRVTVTVNKPVAPHHVALTFDMAPSLLREGNGWTSARVEEEGHGWLQVHLDNLPSPTLGKSQTFTFGFARAQSVTRDNFVTVTAESWAAKNKYMVDLATWNNATTVEISTVG</sequence>
<organism evidence="1 2">
    <name type="scientific">Phytohabitans houttuyneae</name>
    <dbReference type="NCBI Taxonomy" id="1076126"/>
    <lineage>
        <taxon>Bacteria</taxon>
        <taxon>Bacillati</taxon>
        <taxon>Actinomycetota</taxon>
        <taxon>Actinomycetes</taxon>
        <taxon>Micromonosporales</taxon>
        <taxon>Micromonosporaceae</taxon>
    </lineage>
</organism>
<reference evidence="1 2" key="2">
    <citation type="submission" date="2020-03" db="EMBL/GenBank/DDBJ databases">
        <authorList>
            <person name="Ichikawa N."/>
            <person name="Kimura A."/>
            <person name="Kitahashi Y."/>
            <person name="Uohara A."/>
        </authorList>
    </citation>
    <scope>NUCLEOTIDE SEQUENCE [LARGE SCALE GENOMIC DNA]</scope>
    <source>
        <strain evidence="1 2">NBRC 108639</strain>
    </source>
</reference>
<evidence type="ECO:0000313" key="1">
    <source>
        <dbReference type="EMBL" id="GFJ81411.1"/>
    </source>
</evidence>
<dbReference type="InterPro" id="IPR028994">
    <property type="entry name" value="Integrin_alpha_N"/>
</dbReference>
<protein>
    <submittedName>
        <fullName evidence="1">Uncharacterized protein</fullName>
    </submittedName>
</protein>
<proteinExistence type="predicted"/>
<dbReference type="RefSeq" id="WP_173060567.1">
    <property type="nucleotide sequence ID" value="NZ_BLPF01000002.1"/>
</dbReference>
<keyword evidence="2" id="KW-1185">Reference proteome</keyword>